<protein>
    <submittedName>
        <fullName evidence="2">Uncharacterized protein</fullName>
    </submittedName>
</protein>
<dbReference type="AlphaFoldDB" id="A0A813EVI2"/>
<comment type="caution">
    <text evidence="2">The sequence shown here is derived from an EMBL/GenBank/DDBJ whole genome shotgun (WGS) entry which is preliminary data.</text>
</comment>
<reference evidence="2" key="1">
    <citation type="submission" date="2021-02" db="EMBL/GenBank/DDBJ databases">
        <authorList>
            <person name="Dougan E. K."/>
            <person name="Rhodes N."/>
            <person name="Thang M."/>
            <person name="Chan C."/>
        </authorList>
    </citation>
    <scope>NUCLEOTIDE SEQUENCE</scope>
</reference>
<feature type="region of interest" description="Disordered" evidence="1">
    <location>
        <begin position="77"/>
        <end position="123"/>
    </location>
</feature>
<sequence length="155" mass="17049">AFCPHRRPLPALLAELSATWGALGAGRSRGDCLEDFWKPGQGWDLGRIRKAYLQIHPQRDLEEPVYQKRRRVEAAGGFLPGKELPLPASRASPKKRLRGQDEEGAAGLATDECEPESSAKHANAKALRRHAGSVPTVPDGIYCGESEVDWLEELE</sequence>
<feature type="non-terminal residue" evidence="2">
    <location>
        <position position="1"/>
    </location>
</feature>
<organism evidence="2 3">
    <name type="scientific">Polarella glacialis</name>
    <name type="common">Dinoflagellate</name>
    <dbReference type="NCBI Taxonomy" id="89957"/>
    <lineage>
        <taxon>Eukaryota</taxon>
        <taxon>Sar</taxon>
        <taxon>Alveolata</taxon>
        <taxon>Dinophyceae</taxon>
        <taxon>Suessiales</taxon>
        <taxon>Suessiaceae</taxon>
        <taxon>Polarella</taxon>
    </lineage>
</organism>
<proteinExistence type="predicted"/>
<accession>A0A813EVI2</accession>
<feature type="non-terminal residue" evidence="2">
    <location>
        <position position="155"/>
    </location>
</feature>
<gene>
    <name evidence="2" type="ORF">PGLA1383_LOCUS22896</name>
</gene>
<evidence type="ECO:0000313" key="3">
    <source>
        <dbReference type="Proteomes" id="UP000654075"/>
    </source>
</evidence>
<name>A0A813EVI2_POLGL</name>
<evidence type="ECO:0000313" key="2">
    <source>
        <dbReference type="EMBL" id="CAE8604749.1"/>
    </source>
</evidence>
<dbReference type="EMBL" id="CAJNNV010016885">
    <property type="protein sequence ID" value="CAE8604749.1"/>
    <property type="molecule type" value="Genomic_DNA"/>
</dbReference>
<keyword evidence="3" id="KW-1185">Reference proteome</keyword>
<dbReference type="Proteomes" id="UP000654075">
    <property type="component" value="Unassembled WGS sequence"/>
</dbReference>
<evidence type="ECO:0000256" key="1">
    <source>
        <dbReference type="SAM" id="MobiDB-lite"/>
    </source>
</evidence>